<dbReference type="EMBL" id="RBLC01000004">
    <property type="protein sequence ID" value="RKS20503.1"/>
    <property type="molecule type" value="Genomic_DNA"/>
</dbReference>
<gene>
    <name evidence="2" type="ORF">CLV94_2882</name>
</gene>
<evidence type="ECO:0000313" key="2">
    <source>
        <dbReference type="EMBL" id="RKS20503.1"/>
    </source>
</evidence>
<feature type="transmembrane region" description="Helical" evidence="1">
    <location>
        <begin position="49"/>
        <end position="71"/>
    </location>
</feature>
<feature type="transmembrane region" description="Helical" evidence="1">
    <location>
        <begin position="18"/>
        <end position="37"/>
    </location>
</feature>
<dbReference type="NCBIfam" id="NF041635">
    <property type="entry name" value="STM3941_fam"/>
    <property type="match status" value="1"/>
</dbReference>
<proteinExistence type="predicted"/>
<comment type="caution">
    <text evidence="2">The sequence shown here is derived from an EMBL/GenBank/DDBJ whole genome shotgun (WGS) entry which is preliminary data.</text>
</comment>
<name>A0A495M778_9FLAO</name>
<dbReference type="AlphaFoldDB" id="A0A495M778"/>
<accession>A0A495M778</accession>
<keyword evidence="3" id="KW-1185">Reference proteome</keyword>
<organism evidence="2 3">
    <name type="scientific">Flavobacterium endophyticum</name>
    <dbReference type="NCBI Taxonomy" id="1540163"/>
    <lineage>
        <taxon>Bacteria</taxon>
        <taxon>Pseudomonadati</taxon>
        <taxon>Bacteroidota</taxon>
        <taxon>Flavobacteriia</taxon>
        <taxon>Flavobacteriales</taxon>
        <taxon>Flavobacteriaceae</taxon>
        <taxon>Flavobacterium</taxon>
    </lineage>
</organism>
<dbReference type="OrthoDB" id="6028159at2"/>
<keyword evidence="1" id="KW-0812">Transmembrane</keyword>
<dbReference type="Proteomes" id="UP000277579">
    <property type="component" value="Unassembled WGS sequence"/>
</dbReference>
<keyword evidence="1" id="KW-0472">Membrane</keyword>
<dbReference type="RefSeq" id="WP_121377159.1">
    <property type="nucleotide sequence ID" value="NZ_RBLC01000004.1"/>
</dbReference>
<sequence length="184" mass="20139">MNTPASETIIIKLSRKKIVLTILGAVLFVLIGIWLVAKHQEIDRPIDSPLFVLIMGSIAILFFGFIAITAIRKLSTQSDGLIISSKGVTDNSSSISAGFIPWEDITAITETAVANQNFVNIVLKDPEAFIAAQKSSFKRKAMTANYKSFGSAVAISANSLDTTHENLKKILVEKLTEYNRMNHI</sequence>
<reference evidence="2 3" key="1">
    <citation type="submission" date="2018-10" db="EMBL/GenBank/DDBJ databases">
        <title>Genomic Encyclopedia of Archaeal and Bacterial Type Strains, Phase II (KMG-II): from individual species to whole genera.</title>
        <authorList>
            <person name="Goeker M."/>
        </authorList>
    </citation>
    <scope>NUCLEOTIDE SEQUENCE [LARGE SCALE GENOMIC DNA]</scope>
    <source>
        <strain evidence="2 3">DSM 29537</strain>
    </source>
</reference>
<protein>
    <submittedName>
        <fullName evidence="2">Uncharacterized protein</fullName>
    </submittedName>
</protein>
<evidence type="ECO:0000313" key="3">
    <source>
        <dbReference type="Proteomes" id="UP000277579"/>
    </source>
</evidence>
<evidence type="ECO:0000256" key="1">
    <source>
        <dbReference type="SAM" id="Phobius"/>
    </source>
</evidence>
<dbReference type="InterPro" id="IPR048136">
    <property type="entry name" value="STM3941-like"/>
</dbReference>
<keyword evidence="1" id="KW-1133">Transmembrane helix</keyword>